<organism evidence="3 4">
    <name type="scientific">Nocardia uniformis</name>
    <dbReference type="NCBI Taxonomy" id="53432"/>
    <lineage>
        <taxon>Bacteria</taxon>
        <taxon>Bacillati</taxon>
        <taxon>Actinomycetota</taxon>
        <taxon>Actinomycetes</taxon>
        <taxon>Mycobacteriales</taxon>
        <taxon>Nocardiaceae</taxon>
        <taxon>Nocardia</taxon>
    </lineage>
</organism>
<proteinExistence type="predicted"/>
<feature type="domain" description="DUF5753" evidence="2">
    <location>
        <begin position="1"/>
        <end position="110"/>
    </location>
</feature>
<keyword evidence="4" id="KW-1185">Reference proteome</keyword>
<reference evidence="3 4" key="1">
    <citation type="submission" date="2020-05" db="EMBL/GenBank/DDBJ databases">
        <title>MicrobeNet Type strains.</title>
        <authorList>
            <person name="Nicholson A.C."/>
        </authorList>
    </citation>
    <scope>NUCLEOTIDE SEQUENCE [LARGE SCALE GENOMIC DNA]</scope>
    <source>
        <strain evidence="3 4">JCM 3224</strain>
    </source>
</reference>
<protein>
    <recommendedName>
        <fullName evidence="2">DUF5753 domain-containing protein</fullName>
    </recommendedName>
</protein>
<gene>
    <name evidence="3" type="ORF">HLB23_13170</name>
</gene>
<feature type="region of interest" description="Disordered" evidence="1">
    <location>
        <begin position="98"/>
        <end position="118"/>
    </location>
</feature>
<dbReference type="Proteomes" id="UP000586827">
    <property type="component" value="Unassembled WGS sequence"/>
</dbReference>
<dbReference type="Pfam" id="PF19054">
    <property type="entry name" value="DUF5753"/>
    <property type="match status" value="1"/>
</dbReference>
<comment type="caution">
    <text evidence="3">The sequence shown here is derived from an EMBL/GenBank/DDBJ whole genome shotgun (WGS) entry which is preliminary data.</text>
</comment>
<evidence type="ECO:0000259" key="2">
    <source>
        <dbReference type="Pfam" id="PF19054"/>
    </source>
</evidence>
<dbReference type="EMBL" id="JABELX010000004">
    <property type="protein sequence ID" value="NNH70804.1"/>
    <property type="molecule type" value="Genomic_DNA"/>
</dbReference>
<dbReference type="InterPro" id="IPR043917">
    <property type="entry name" value="DUF5753"/>
</dbReference>
<evidence type="ECO:0000313" key="3">
    <source>
        <dbReference type="EMBL" id="NNH70804.1"/>
    </source>
</evidence>
<dbReference type="AlphaFoldDB" id="A0A849BX12"/>
<sequence length="118" mass="13244">MLRRIIGGHSVMAAQLRHLADASPLPNITLRILPLAAGYPTGDQIDPFVVLQFGPDSRGEPVEPTIVYAEGFTSDMYSEELGTVERYTQAYRDIQRASMDETGSRTLLRETAREYQRE</sequence>
<evidence type="ECO:0000313" key="4">
    <source>
        <dbReference type="Proteomes" id="UP000586827"/>
    </source>
</evidence>
<accession>A0A849BX12</accession>
<name>A0A849BX12_9NOCA</name>
<evidence type="ECO:0000256" key="1">
    <source>
        <dbReference type="SAM" id="MobiDB-lite"/>
    </source>
</evidence>